<accession>A0ABS8Z6P0</accession>
<sequence length="193" mass="21459">MTGTSTRNPTLERLRSLSDARTCYEERFGWPVTIEVRPGRLVMRLGEVADAVVMPHRLGREVLADLRIAMLAGPVLADSDGQWWMFLTRPACHGAPKHEDVLRRIEVHPVPSGARVVVPCEFDAKNGCPWIERPRSLPHPATVVRGRRHGPSHRVDSGAAHAGARRIAPIGRHAYAIRASVARIDLIKRQKCV</sequence>
<evidence type="ECO:0008006" key="3">
    <source>
        <dbReference type="Google" id="ProtNLM"/>
    </source>
</evidence>
<keyword evidence="2" id="KW-1185">Reference proteome</keyword>
<dbReference type="RefSeq" id="WP_233725127.1">
    <property type="nucleotide sequence ID" value="NZ_JAJVCN010000001.1"/>
</dbReference>
<protein>
    <recommendedName>
        <fullName evidence="3">DNA primase/polymerase bifunctional N-terminal domain-containing protein</fullName>
    </recommendedName>
</protein>
<proteinExistence type="predicted"/>
<evidence type="ECO:0000313" key="2">
    <source>
        <dbReference type="Proteomes" id="UP001521150"/>
    </source>
</evidence>
<dbReference type="EMBL" id="JAJVCN010000001">
    <property type="protein sequence ID" value="MCE7003546.1"/>
    <property type="molecule type" value="Genomic_DNA"/>
</dbReference>
<reference evidence="1 2" key="1">
    <citation type="submission" date="2021-12" db="EMBL/GenBank/DDBJ databases">
        <title>Genome sequence of Kibdelosporangium philippinense ATCC 49844.</title>
        <authorList>
            <person name="Fedorov E.A."/>
            <person name="Omeragic M."/>
            <person name="Shalygina K.F."/>
            <person name="Maclea K.S."/>
        </authorList>
    </citation>
    <scope>NUCLEOTIDE SEQUENCE [LARGE SCALE GENOMIC DNA]</scope>
    <source>
        <strain evidence="1 2">ATCC 49844</strain>
    </source>
</reference>
<dbReference type="Proteomes" id="UP001521150">
    <property type="component" value="Unassembled WGS sequence"/>
</dbReference>
<evidence type="ECO:0000313" key="1">
    <source>
        <dbReference type="EMBL" id="MCE7003546.1"/>
    </source>
</evidence>
<gene>
    <name evidence="1" type="ORF">LWC34_12005</name>
</gene>
<name>A0ABS8Z6P0_9PSEU</name>
<comment type="caution">
    <text evidence="1">The sequence shown here is derived from an EMBL/GenBank/DDBJ whole genome shotgun (WGS) entry which is preliminary data.</text>
</comment>
<organism evidence="1 2">
    <name type="scientific">Kibdelosporangium philippinense</name>
    <dbReference type="NCBI Taxonomy" id="211113"/>
    <lineage>
        <taxon>Bacteria</taxon>
        <taxon>Bacillati</taxon>
        <taxon>Actinomycetota</taxon>
        <taxon>Actinomycetes</taxon>
        <taxon>Pseudonocardiales</taxon>
        <taxon>Pseudonocardiaceae</taxon>
        <taxon>Kibdelosporangium</taxon>
    </lineage>
</organism>